<organism evidence="1 2">
    <name type="scientific">Halobacteroides halobius (strain ATCC 35273 / DSM 5150 / MD-1)</name>
    <dbReference type="NCBI Taxonomy" id="748449"/>
    <lineage>
        <taxon>Bacteria</taxon>
        <taxon>Bacillati</taxon>
        <taxon>Bacillota</taxon>
        <taxon>Clostridia</taxon>
        <taxon>Halanaerobiales</taxon>
        <taxon>Halobacteroidaceae</taxon>
        <taxon>Halobacteroides</taxon>
    </lineage>
</organism>
<evidence type="ECO:0000313" key="2">
    <source>
        <dbReference type="Proteomes" id="UP000010880"/>
    </source>
</evidence>
<dbReference type="Proteomes" id="UP000010880">
    <property type="component" value="Chromosome"/>
</dbReference>
<accession>L0K9G0</accession>
<dbReference type="Pfam" id="PF02583">
    <property type="entry name" value="Trns_repr_metal"/>
    <property type="match status" value="1"/>
</dbReference>
<dbReference type="AlphaFoldDB" id="L0K9G0"/>
<dbReference type="Gene3D" id="1.20.58.1000">
    <property type="entry name" value="Metal-sensitive repressor, helix protomer"/>
    <property type="match status" value="1"/>
</dbReference>
<name>L0K9G0_HALHC</name>
<keyword evidence="2" id="KW-1185">Reference proteome</keyword>
<dbReference type="STRING" id="748449.Halha_0771"/>
<dbReference type="EMBL" id="CP003359">
    <property type="protein sequence ID" value="AGB40743.1"/>
    <property type="molecule type" value="Genomic_DNA"/>
</dbReference>
<dbReference type="eggNOG" id="COG1937">
    <property type="taxonomic scope" value="Bacteria"/>
</dbReference>
<proteinExistence type="predicted"/>
<dbReference type="PANTHER" id="PTHR33677:SF3">
    <property type="entry name" value="COPPER-SENSING TRANSCRIPTIONAL REPRESSOR RICR"/>
    <property type="match status" value="1"/>
</dbReference>
<dbReference type="RefSeq" id="WP_015326468.1">
    <property type="nucleotide sequence ID" value="NC_019978.1"/>
</dbReference>
<dbReference type="OrthoDB" id="9811244at2"/>
<dbReference type="InterPro" id="IPR003735">
    <property type="entry name" value="Metal_Tscrpt_repr"/>
</dbReference>
<evidence type="ECO:0000313" key="1">
    <source>
        <dbReference type="EMBL" id="AGB40743.1"/>
    </source>
</evidence>
<evidence type="ECO:0008006" key="3">
    <source>
        <dbReference type="Google" id="ProtNLM"/>
    </source>
</evidence>
<dbReference type="GO" id="GO:0003677">
    <property type="term" value="F:DNA binding"/>
    <property type="evidence" value="ECO:0007669"/>
    <property type="project" value="InterPro"/>
</dbReference>
<dbReference type="HOGENOM" id="CLU_130332_2_3_9"/>
<reference evidence="2" key="1">
    <citation type="submission" date="2012-02" db="EMBL/GenBank/DDBJ databases">
        <title>The complete genome of Halobacteroides halobius DSM 5150.</title>
        <authorList>
            <person name="Lucas S."/>
            <person name="Copeland A."/>
            <person name="Lapidus A."/>
            <person name="Glavina del Rio T."/>
            <person name="Dalin E."/>
            <person name="Tice H."/>
            <person name="Bruce D."/>
            <person name="Goodwin L."/>
            <person name="Pitluck S."/>
            <person name="Peters L."/>
            <person name="Mikhailova N."/>
            <person name="Gu W."/>
            <person name="Kyrpides N."/>
            <person name="Mavromatis K."/>
            <person name="Ivanova N."/>
            <person name="Brettin T."/>
            <person name="Detter J.C."/>
            <person name="Han C."/>
            <person name="Larimer F."/>
            <person name="Land M."/>
            <person name="Hauser L."/>
            <person name="Markowitz V."/>
            <person name="Cheng J.-F."/>
            <person name="Hugenholtz P."/>
            <person name="Woyke T."/>
            <person name="Wu D."/>
            <person name="Tindall B."/>
            <person name="Pomrenke H."/>
            <person name="Brambilla E."/>
            <person name="Klenk H.-P."/>
            <person name="Eisen J.A."/>
        </authorList>
    </citation>
    <scope>NUCLEOTIDE SEQUENCE [LARGE SCALE GENOMIC DNA]</scope>
    <source>
        <strain evidence="2">ATCC 35273 / DSM 5150 / MD-1</strain>
    </source>
</reference>
<protein>
    <recommendedName>
        <fullName evidence="3">Copper-sensing transcriptional repressor CsoR</fullName>
    </recommendedName>
</protein>
<sequence>MSSYQDQKDNLLSRLNRVEGQICGIKKMIEEDKYCVDVLTQISAVKGALNKVGMTVLESHTKGCVSDTIESKADSDEVIEELMEVIFKFTNK</sequence>
<dbReference type="PANTHER" id="PTHR33677">
    <property type="entry name" value="TRANSCRIPTIONAL REPRESSOR FRMR-RELATED"/>
    <property type="match status" value="1"/>
</dbReference>
<dbReference type="GO" id="GO:0045892">
    <property type="term" value="P:negative regulation of DNA-templated transcription"/>
    <property type="evidence" value="ECO:0007669"/>
    <property type="project" value="UniProtKB-ARBA"/>
</dbReference>
<dbReference type="GO" id="GO:0046872">
    <property type="term" value="F:metal ion binding"/>
    <property type="evidence" value="ECO:0007669"/>
    <property type="project" value="InterPro"/>
</dbReference>
<gene>
    <name evidence="1" type="ordered locus">Halha_0771</name>
</gene>
<dbReference type="KEGG" id="hhl:Halha_0771"/>
<dbReference type="InterPro" id="IPR038390">
    <property type="entry name" value="Metal_Tscrpt_repr_sf"/>
</dbReference>
<dbReference type="CDD" id="cd10148">
    <property type="entry name" value="CsoR-like_DUF156"/>
    <property type="match status" value="1"/>
</dbReference>